<dbReference type="SUPFAM" id="SSF54277">
    <property type="entry name" value="CAD &amp; PB1 domains"/>
    <property type="match status" value="1"/>
</dbReference>
<dbReference type="Pfam" id="PF02309">
    <property type="entry name" value="AUX_IAA"/>
    <property type="match status" value="1"/>
</dbReference>
<comment type="similarity">
    <text evidence="7">Belongs to the Aux/IAA family.</text>
</comment>
<evidence type="ECO:0000313" key="11">
    <source>
        <dbReference type="Proteomes" id="UP001189624"/>
    </source>
</evidence>
<evidence type="ECO:0000256" key="7">
    <source>
        <dbReference type="RuleBase" id="RU004549"/>
    </source>
</evidence>
<dbReference type="Gramene" id="rna-AYBTSS11_LOCUS9769">
    <property type="protein sequence ID" value="CAJ1940554.1"/>
    <property type="gene ID" value="gene-AYBTSS11_LOCUS9769"/>
</dbReference>
<dbReference type="InterPro" id="IPR053793">
    <property type="entry name" value="PB1-like"/>
</dbReference>
<dbReference type="AlphaFoldDB" id="A0AA86S5W7"/>
<evidence type="ECO:0000256" key="1">
    <source>
        <dbReference type="ARBA" id="ARBA00004123"/>
    </source>
</evidence>
<dbReference type="GO" id="GO:0003677">
    <property type="term" value="F:DNA binding"/>
    <property type="evidence" value="ECO:0007669"/>
    <property type="project" value="InterPro"/>
</dbReference>
<keyword evidence="4 7" id="KW-0804">Transcription</keyword>
<gene>
    <name evidence="10" type="ORF">AYBTSS11_LOCUS9769</name>
</gene>
<comment type="function">
    <text evidence="7">Aux/IAA proteins are short-lived transcriptional factors that function as repressors of early auxin response genes at low auxin concentrations.</text>
</comment>
<evidence type="ECO:0000259" key="9">
    <source>
        <dbReference type="PROSITE" id="PS51745"/>
    </source>
</evidence>
<dbReference type="PANTHER" id="PTHR31384">
    <property type="entry name" value="AUXIN RESPONSE FACTOR 4-RELATED"/>
    <property type="match status" value="1"/>
</dbReference>
<evidence type="ECO:0000256" key="5">
    <source>
        <dbReference type="ARBA" id="ARBA00023242"/>
    </source>
</evidence>
<dbReference type="EMBL" id="OY731400">
    <property type="protein sequence ID" value="CAJ1940554.1"/>
    <property type="molecule type" value="Genomic_DNA"/>
</dbReference>
<dbReference type="InterPro" id="IPR044835">
    <property type="entry name" value="ARF_plant"/>
</dbReference>
<dbReference type="PANTHER" id="PTHR31384:SF21">
    <property type="entry name" value="AUXIN RESPONSE FACTOR 19"/>
    <property type="match status" value="1"/>
</dbReference>
<evidence type="ECO:0000313" key="10">
    <source>
        <dbReference type="EMBL" id="CAJ1940554.1"/>
    </source>
</evidence>
<dbReference type="GO" id="GO:0005634">
    <property type="term" value="C:nucleus"/>
    <property type="evidence" value="ECO:0007669"/>
    <property type="project" value="UniProtKB-SubCell"/>
</dbReference>
<comment type="subunit">
    <text evidence="2 7">Homodimers and heterodimers.</text>
</comment>
<keyword evidence="3 7" id="KW-0805">Transcription regulation</keyword>
<evidence type="ECO:0000256" key="6">
    <source>
        <dbReference type="ARBA" id="ARBA00023294"/>
    </source>
</evidence>
<feature type="region of interest" description="Disordered" evidence="8">
    <location>
        <begin position="340"/>
        <end position="363"/>
    </location>
</feature>
<protein>
    <recommendedName>
        <fullName evidence="7">Auxin-induced protein</fullName>
    </recommendedName>
</protein>
<dbReference type="Gene3D" id="3.10.20.90">
    <property type="entry name" value="Phosphatidylinositol 3-kinase Catalytic Subunit, Chain A, domain 1"/>
    <property type="match status" value="1"/>
</dbReference>
<dbReference type="PROSITE" id="PS51745">
    <property type="entry name" value="PB1"/>
    <property type="match status" value="1"/>
</dbReference>
<organism evidence="10 11">
    <name type="scientific">Sphenostylis stenocarpa</name>
    <dbReference type="NCBI Taxonomy" id="92480"/>
    <lineage>
        <taxon>Eukaryota</taxon>
        <taxon>Viridiplantae</taxon>
        <taxon>Streptophyta</taxon>
        <taxon>Embryophyta</taxon>
        <taxon>Tracheophyta</taxon>
        <taxon>Spermatophyta</taxon>
        <taxon>Magnoliopsida</taxon>
        <taxon>eudicotyledons</taxon>
        <taxon>Gunneridae</taxon>
        <taxon>Pentapetalae</taxon>
        <taxon>rosids</taxon>
        <taxon>fabids</taxon>
        <taxon>Fabales</taxon>
        <taxon>Fabaceae</taxon>
        <taxon>Papilionoideae</taxon>
        <taxon>50 kb inversion clade</taxon>
        <taxon>NPAAA clade</taxon>
        <taxon>indigoferoid/millettioid clade</taxon>
        <taxon>Phaseoleae</taxon>
        <taxon>Sphenostylis</taxon>
    </lineage>
</organism>
<feature type="domain" description="PB1" evidence="9">
    <location>
        <begin position="235"/>
        <end position="328"/>
    </location>
</feature>
<keyword evidence="7" id="KW-0678">Repressor</keyword>
<proteinExistence type="inferred from homology"/>
<dbReference type="InterPro" id="IPR033389">
    <property type="entry name" value="AUX/IAA_dom"/>
</dbReference>
<dbReference type="Proteomes" id="UP001189624">
    <property type="component" value="Chromosome 3"/>
</dbReference>
<comment type="subcellular location">
    <subcellularLocation>
        <location evidence="1 7">Nucleus</location>
    </subcellularLocation>
</comment>
<dbReference type="GO" id="GO:0006355">
    <property type="term" value="P:regulation of DNA-templated transcription"/>
    <property type="evidence" value="ECO:0007669"/>
    <property type="project" value="InterPro"/>
</dbReference>
<evidence type="ECO:0000256" key="8">
    <source>
        <dbReference type="SAM" id="MobiDB-lite"/>
    </source>
</evidence>
<name>A0AA86S5W7_9FABA</name>
<dbReference type="FunFam" id="3.10.20.90:FF:000047">
    <property type="entry name" value="Auxin response factor"/>
    <property type="match status" value="1"/>
</dbReference>
<evidence type="ECO:0000256" key="3">
    <source>
        <dbReference type="ARBA" id="ARBA00023015"/>
    </source>
</evidence>
<evidence type="ECO:0000256" key="4">
    <source>
        <dbReference type="ARBA" id="ARBA00023163"/>
    </source>
</evidence>
<evidence type="ECO:0000256" key="2">
    <source>
        <dbReference type="ARBA" id="ARBA00011726"/>
    </source>
</evidence>
<accession>A0AA86S5W7</accession>
<sequence>MQSQQIPVNQSQNTQKSLTITRAPSTLTDGDAPSCSTSPSTNNCQVSPPNLLKRNQQLPATLGGSLIVDPTSNLIQDLHSKPDMQNKHELLNVKGPDQLKYKGAITDQLEASSSGTSYCLDPGNVQQNLPLSNFCMEGDVQSHPRNSLPFDSNLDGLTPDTMLLRGYDSSKDLQNLLSNYGGAPRDLETELSTADMSSQSFRVSNMPFSSSDVVINDTGVLNNNGLRANQTPRMRTYTKVQKRGSVGRCIDVTRYKGYDELRHDLARMFGIEGQLEDPQRTDWKLVYVDHENDILLVGDDPWDEFVNCVQSIKILSSAEVQQMSLDGDLGGNVPLPNQACSGTDSGNAWRGQYEDNSAASFNR</sequence>
<feature type="compositionally biased region" description="Polar residues" evidence="8">
    <location>
        <begin position="354"/>
        <end position="363"/>
    </location>
</feature>
<reference evidence="10" key="1">
    <citation type="submission" date="2023-10" db="EMBL/GenBank/DDBJ databases">
        <authorList>
            <person name="Domelevo Entfellner J.-B."/>
        </authorList>
    </citation>
    <scope>NUCLEOTIDE SEQUENCE</scope>
</reference>
<keyword evidence="11" id="KW-1185">Reference proteome</keyword>
<keyword evidence="5 7" id="KW-0539">Nucleus</keyword>
<dbReference type="GO" id="GO:0009734">
    <property type="term" value="P:auxin-activated signaling pathway"/>
    <property type="evidence" value="ECO:0007669"/>
    <property type="project" value="UniProtKB-UniRule"/>
</dbReference>
<keyword evidence="6 7" id="KW-0927">Auxin signaling pathway</keyword>
<feature type="region of interest" description="Disordered" evidence="8">
    <location>
        <begin position="1"/>
        <end position="48"/>
    </location>
</feature>